<evidence type="ECO:0000313" key="5">
    <source>
        <dbReference type="Proteomes" id="UP000041254"/>
    </source>
</evidence>
<feature type="compositionally biased region" description="Low complexity" evidence="2">
    <location>
        <begin position="195"/>
        <end position="213"/>
    </location>
</feature>
<dbReference type="InterPro" id="IPR012677">
    <property type="entry name" value="Nucleotide-bd_a/b_plait_sf"/>
</dbReference>
<dbReference type="Gene3D" id="3.30.70.330">
    <property type="match status" value="1"/>
</dbReference>
<feature type="region of interest" description="Disordered" evidence="2">
    <location>
        <begin position="351"/>
        <end position="375"/>
    </location>
</feature>
<feature type="compositionally biased region" description="Acidic residues" evidence="2">
    <location>
        <begin position="116"/>
        <end position="128"/>
    </location>
</feature>
<proteinExistence type="predicted"/>
<dbReference type="EMBL" id="CDMY01000860">
    <property type="protein sequence ID" value="CEM35696.1"/>
    <property type="molecule type" value="Genomic_DNA"/>
</dbReference>
<feature type="region of interest" description="Disordered" evidence="2">
    <location>
        <begin position="195"/>
        <end position="231"/>
    </location>
</feature>
<dbReference type="SUPFAM" id="SSF54928">
    <property type="entry name" value="RNA-binding domain, RBD"/>
    <property type="match status" value="1"/>
</dbReference>
<dbReference type="PROSITE" id="PS50102">
    <property type="entry name" value="RRM"/>
    <property type="match status" value="1"/>
</dbReference>
<dbReference type="GO" id="GO:0003723">
    <property type="term" value="F:RNA binding"/>
    <property type="evidence" value="ECO:0007669"/>
    <property type="project" value="UniProtKB-UniRule"/>
</dbReference>
<dbReference type="InterPro" id="IPR000504">
    <property type="entry name" value="RRM_dom"/>
</dbReference>
<feature type="region of interest" description="Disordered" evidence="2">
    <location>
        <begin position="76"/>
        <end position="180"/>
    </location>
</feature>
<reference evidence="4 5" key="1">
    <citation type="submission" date="2014-11" db="EMBL/GenBank/DDBJ databases">
        <authorList>
            <person name="Zhu J."/>
            <person name="Qi W."/>
            <person name="Song R."/>
        </authorList>
    </citation>
    <scope>NUCLEOTIDE SEQUENCE [LARGE SCALE GENOMIC DNA]</scope>
</reference>
<keyword evidence="5" id="KW-1185">Reference proteome</keyword>
<dbReference type="VEuPathDB" id="CryptoDB:Vbra_567"/>
<feature type="compositionally biased region" description="Basic residues" evidence="2">
    <location>
        <begin position="362"/>
        <end position="373"/>
    </location>
</feature>
<accession>A0A0G4GX93</accession>
<evidence type="ECO:0000256" key="1">
    <source>
        <dbReference type="PROSITE-ProRule" id="PRU00176"/>
    </source>
</evidence>
<dbReference type="Proteomes" id="UP000041254">
    <property type="component" value="Unassembled WGS sequence"/>
</dbReference>
<evidence type="ECO:0000256" key="2">
    <source>
        <dbReference type="SAM" id="MobiDB-lite"/>
    </source>
</evidence>
<name>A0A0G4GX93_VITBC</name>
<evidence type="ECO:0000313" key="4">
    <source>
        <dbReference type="EMBL" id="CEM35696.1"/>
    </source>
</evidence>
<feature type="domain" description="RRM" evidence="3">
    <location>
        <begin position="268"/>
        <end position="347"/>
    </location>
</feature>
<feature type="compositionally biased region" description="Basic residues" evidence="2">
    <location>
        <begin position="12"/>
        <end position="27"/>
    </location>
</feature>
<organism evidence="4 5">
    <name type="scientific">Vitrella brassicaformis (strain CCMP3155)</name>
    <dbReference type="NCBI Taxonomy" id="1169540"/>
    <lineage>
        <taxon>Eukaryota</taxon>
        <taxon>Sar</taxon>
        <taxon>Alveolata</taxon>
        <taxon>Colpodellida</taxon>
        <taxon>Vitrellaceae</taxon>
        <taxon>Vitrella</taxon>
    </lineage>
</organism>
<evidence type="ECO:0000259" key="3">
    <source>
        <dbReference type="PROSITE" id="PS50102"/>
    </source>
</evidence>
<feature type="region of interest" description="Disordered" evidence="2">
    <location>
        <begin position="1"/>
        <end position="58"/>
    </location>
</feature>
<protein>
    <recommendedName>
        <fullName evidence="3">RRM domain-containing protein</fullName>
    </recommendedName>
</protein>
<dbReference type="InParanoid" id="A0A0G4GX93"/>
<keyword evidence="1" id="KW-0694">RNA-binding</keyword>
<dbReference type="InterPro" id="IPR035979">
    <property type="entry name" value="RBD_domain_sf"/>
</dbReference>
<gene>
    <name evidence="4" type="ORF">Vbra_567</name>
</gene>
<sequence>MEDPGATWRLGGHSRLKRQSARAKAKVKASQGEAMSRPGASRRGRAEGRSADGNKCPLLGCVSTGCCFESDRHVVESTGVKETATHTPADMDHQAGSGRKAQQVGSQQQPAKNAGDEDSEKTESDSDEGSAKRAQPSGAQSSVKMEEPPEPSADIYVADEHAEPTPSGTADQPVQGEGGAGASIEEYHAQNIEEGSAAAAAAASETTEGRAGTNEAASTSTAPMAVDGQAGRGTKRKAGQALFSDWPPHLVGNRTGSKPYGPKPEGYRSLFLKDVPRTASVDDVKAALRCPADDKVEDILFFFDEQTNERHDFALVDFATEEDCMDVGQIDDITIGGRRIWMQWASFPKPAPRRANAATSKAKAKAAGKAKPKPKAEAAAEGISMAAALRTGAVVKFEGTRKSFADDE</sequence>
<dbReference type="AlphaFoldDB" id="A0A0G4GX93"/>